<protein>
    <submittedName>
        <fullName evidence="1">Uncharacterized protein</fullName>
    </submittedName>
</protein>
<evidence type="ECO:0000313" key="1">
    <source>
        <dbReference type="EMBL" id="VDM75215.1"/>
    </source>
</evidence>
<proteinExistence type="predicted"/>
<accession>A0A3P7KXW1</accession>
<gene>
    <name evidence="1" type="ORF">SVUK_LOCUS10213</name>
</gene>
<keyword evidence="2" id="KW-1185">Reference proteome</keyword>
<dbReference type="EMBL" id="UYYB01095047">
    <property type="protein sequence ID" value="VDM75215.1"/>
    <property type="molecule type" value="Genomic_DNA"/>
</dbReference>
<evidence type="ECO:0000313" key="2">
    <source>
        <dbReference type="Proteomes" id="UP000270094"/>
    </source>
</evidence>
<dbReference type="Proteomes" id="UP000270094">
    <property type="component" value="Unassembled WGS sequence"/>
</dbReference>
<sequence length="73" mass="8065">MDHIADVECHQGQCQVAQDAMDIGPKRDVNDLPWRCVSCSATTRTVSSNAIFTIFLKLQDTKIPRTCLAGDEV</sequence>
<organism evidence="1 2">
    <name type="scientific">Strongylus vulgaris</name>
    <name type="common">Blood worm</name>
    <dbReference type="NCBI Taxonomy" id="40348"/>
    <lineage>
        <taxon>Eukaryota</taxon>
        <taxon>Metazoa</taxon>
        <taxon>Ecdysozoa</taxon>
        <taxon>Nematoda</taxon>
        <taxon>Chromadorea</taxon>
        <taxon>Rhabditida</taxon>
        <taxon>Rhabditina</taxon>
        <taxon>Rhabditomorpha</taxon>
        <taxon>Strongyloidea</taxon>
        <taxon>Strongylidae</taxon>
        <taxon>Strongylus</taxon>
    </lineage>
</organism>
<reference evidence="1 2" key="1">
    <citation type="submission" date="2018-11" db="EMBL/GenBank/DDBJ databases">
        <authorList>
            <consortium name="Pathogen Informatics"/>
        </authorList>
    </citation>
    <scope>NUCLEOTIDE SEQUENCE [LARGE SCALE GENOMIC DNA]</scope>
</reference>
<dbReference type="AlphaFoldDB" id="A0A3P7KXW1"/>
<name>A0A3P7KXW1_STRVU</name>